<evidence type="ECO:0000313" key="5">
    <source>
        <dbReference type="EMBL" id="PJA39147.1"/>
    </source>
</evidence>
<keyword evidence="1" id="KW-0472">Membrane</keyword>
<evidence type="ECO:0000259" key="3">
    <source>
        <dbReference type="Pfam" id="PF07695"/>
    </source>
</evidence>
<protein>
    <recommendedName>
        <fullName evidence="7">7TM-DISM receptor extracellular domain-containing protein</fullName>
    </recommendedName>
</protein>
<sequence length="294" mass="33622">MKILPHITSLLAFCFFTLFSLLSVAHAETVVLEGNNPNPIPLGPHYQVYVDDQHQLTIDDVLLPSSHIEFSPLLANNNFNLGLRQETLWFKVEVSNANASDIKQLLEFNFSLLDDLGIYIVNKESKRILSRFDTDKAQSFTNRLYQHSNFIFPITLPAKTEMTFYFRIQSKGNMTAGATLWQPNVFAEQDRVSYFLLTLYLGLLLALSIYNILLFISVRESRYLYYALFSSAMLLAVGAYNGIWFELLWPNRPQWQTISIPISFALCGLFAALFSRSFLQTKSNAPILDKVFLC</sequence>
<evidence type="ECO:0000259" key="4">
    <source>
        <dbReference type="Pfam" id="PF07696"/>
    </source>
</evidence>
<organism evidence="5 6">
    <name type="scientific">candidate division WWE3 bacterium CG_4_9_14_3_um_filter_39_7</name>
    <dbReference type="NCBI Taxonomy" id="1975080"/>
    <lineage>
        <taxon>Bacteria</taxon>
        <taxon>Katanobacteria</taxon>
    </lineage>
</organism>
<feature type="domain" description="7TM-DISM receptor extracellular" evidence="3">
    <location>
        <begin position="194"/>
        <end position="292"/>
    </location>
</feature>
<dbReference type="Proteomes" id="UP000231195">
    <property type="component" value="Unassembled WGS sequence"/>
</dbReference>
<name>A0A2M7WZS9_UNCKA</name>
<keyword evidence="1" id="KW-0812">Transmembrane</keyword>
<keyword evidence="2" id="KW-0732">Signal</keyword>
<evidence type="ECO:0008006" key="7">
    <source>
        <dbReference type="Google" id="ProtNLM"/>
    </source>
</evidence>
<accession>A0A2M7WZS9</accession>
<dbReference type="InterPro" id="IPR011623">
    <property type="entry name" value="7TMR_DISM_rcpt_extracell_dom1"/>
</dbReference>
<feature type="chain" id="PRO_5014637213" description="7TM-DISM receptor extracellular domain-containing protein" evidence="2">
    <location>
        <begin position="28"/>
        <end position="294"/>
    </location>
</feature>
<evidence type="ECO:0000313" key="6">
    <source>
        <dbReference type="Proteomes" id="UP000231195"/>
    </source>
</evidence>
<dbReference type="Pfam" id="PF07695">
    <property type="entry name" value="7TMR-DISM_7TM"/>
    <property type="match status" value="1"/>
</dbReference>
<feature type="transmembrane region" description="Helical" evidence="1">
    <location>
        <begin position="223"/>
        <end position="243"/>
    </location>
</feature>
<feature type="transmembrane region" description="Helical" evidence="1">
    <location>
        <begin position="194"/>
        <end position="216"/>
    </location>
</feature>
<feature type="domain" description="7TM-DISM receptor extracellular" evidence="4">
    <location>
        <begin position="43"/>
        <end position="182"/>
    </location>
</feature>
<feature type="signal peptide" evidence="2">
    <location>
        <begin position="1"/>
        <end position="27"/>
    </location>
</feature>
<feature type="transmembrane region" description="Helical" evidence="1">
    <location>
        <begin position="255"/>
        <end position="274"/>
    </location>
</feature>
<dbReference type="AlphaFoldDB" id="A0A2M7WZS9"/>
<evidence type="ECO:0000256" key="1">
    <source>
        <dbReference type="SAM" id="Phobius"/>
    </source>
</evidence>
<comment type="caution">
    <text evidence="5">The sequence shown here is derived from an EMBL/GenBank/DDBJ whole genome shotgun (WGS) entry which is preliminary data.</text>
</comment>
<reference evidence="6" key="1">
    <citation type="submission" date="2017-09" db="EMBL/GenBank/DDBJ databases">
        <title>Depth-based differentiation of microbial function through sediment-hosted aquifers and enrichment of novel symbionts in the deep terrestrial subsurface.</title>
        <authorList>
            <person name="Probst A.J."/>
            <person name="Ladd B."/>
            <person name="Jarett J.K."/>
            <person name="Geller-Mcgrath D.E."/>
            <person name="Sieber C.M.K."/>
            <person name="Emerson J.B."/>
            <person name="Anantharaman K."/>
            <person name="Thomas B.C."/>
            <person name="Malmstrom R."/>
            <person name="Stieglmeier M."/>
            <person name="Klingl A."/>
            <person name="Woyke T."/>
            <person name="Ryan C.M."/>
            <person name="Banfield J.F."/>
        </authorList>
    </citation>
    <scope>NUCLEOTIDE SEQUENCE [LARGE SCALE GENOMIC DNA]</scope>
</reference>
<keyword evidence="1" id="KW-1133">Transmembrane helix</keyword>
<evidence type="ECO:0000256" key="2">
    <source>
        <dbReference type="SAM" id="SignalP"/>
    </source>
</evidence>
<dbReference type="Gene3D" id="2.60.40.2380">
    <property type="match status" value="1"/>
</dbReference>
<proteinExistence type="predicted"/>
<dbReference type="InterPro" id="IPR011622">
    <property type="entry name" value="7TMR_DISM_rcpt_extracell_dom2"/>
</dbReference>
<gene>
    <name evidence="5" type="ORF">CO179_05805</name>
</gene>
<feature type="non-terminal residue" evidence="5">
    <location>
        <position position="294"/>
    </location>
</feature>
<dbReference type="Pfam" id="PF07696">
    <property type="entry name" value="7TMR-DISMED2"/>
    <property type="match status" value="1"/>
</dbReference>
<dbReference type="EMBL" id="PFWZ01000194">
    <property type="protein sequence ID" value="PJA39147.1"/>
    <property type="molecule type" value="Genomic_DNA"/>
</dbReference>